<dbReference type="PROSITE" id="PS51014">
    <property type="entry name" value="COBK_CBIJ"/>
    <property type="match status" value="1"/>
</dbReference>
<dbReference type="InterPro" id="IPR003723">
    <property type="entry name" value="Precorrin-6x_reduct"/>
</dbReference>
<dbReference type="GO" id="GO:0009236">
    <property type="term" value="P:cobalamin biosynthetic process"/>
    <property type="evidence" value="ECO:0007669"/>
    <property type="project" value="UniProtKB-UniPathway"/>
</dbReference>
<sequence>MTVLVLAGTAEARRSVEVLAMDGVPVLASLAGATRQPLAMPVPTRVGGFGGEAGFRAVLRDHGIRAVLDATHPFASRITDRTAMICDQMGLPYAQILRPPWTPEAGDDWTHVARAEDVSARVPMSAVVFLATGRQTAASFRGLEGRRVLLRVIDPPRAPLPFEGGEFVIGRPPFTVASERDLFRDLGVTHLVAKNAGGQGGRAKLDAARALGLPVIMINRPAMPKAMRFERVADAVAWARSHSGIKT</sequence>
<evidence type="ECO:0000256" key="2">
    <source>
        <dbReference type="ARBA" id="ARBA00022573"/>
    </source>
</evidence>
<comment type="pathway">
    <text evidence="1">Cofactor biosynthesis; adenosylcobalamin biosynthesis.</text>
</comment>
<dbReference type="Proteomes" id="UP000193623">
    <property type="component" value="Unassembled WGS sequence"/>
</dbReference>
<dbReference type="UniPathway" id="UPA00148"/>
<evidence type="ECO:0000256" key="3">
    <source>
        <dbReference type="ARBA" id="ARBA00023002"/>
    </source>
</evidence>
<gene>
    <name evidence="4" type="primary">cobK</name>
    <name evidence="4" type="ORF">PSJ8397_00286</name>
</gene>
<dbReference type="NCBIfam" id="TIGR00715">
    <property type="entry name" value="precor6x_red"/>
    <property type="match status" value="1"/>
</dbReference>
<keyword evidence="3 4" id="KW-0560">Oxidoreductase</keyword>
<name>A0A1Y5RDI2_9RHOB</name>
<keyword evidence="2" id="KW-0169">Cobalamin biosynthesis</keyword>
<dbReference type="PANTHER" id="PTHR36925">
    <property type="entry name" value="COBALT-PRECORRIN-6A REDUCTASE"/>
    <property type="match status" value="1"/>
</dbReference>
<dbReference type="EMBL" id="FWFT01000001">
    <property type="protein sequence ID" value="SLN14594.1"/>
    <property type="molecule type" value="Genomic_DNA"/>
</dbReference>
<dbReference type="EC" id="1.3.1.54" evidence="4"/>
<reference evidence="4 5" key="1">
    <citation type="submission" date="2017-03" db="EMBL/GenBank/DDBJ databases">
        <authorList>
            <person name="Afonso C.L."/>
            <person name="Miller P.J."/>
            <person name="Scott M.A."/>
            <person name="Spackman E."/>
            <person name="Goraichik I."/>
            <person name="Dimitrov K.M."/>
            <person name="Suarez D.L."/>
            <person name="Swayne D.E."/>
        </authorList>
    </citation>
    <scope>NUCLEOTIDE SEQUENCE [LARGE SCALE GENOMIC DNA]</scope>
    <source>
        <strain evidence="4 5">CECT 8397</strain>
    </source>
</reference>
<organism evidence="4 5">
    <name type="scientific">Pseudooctadecabacter jejudonensis</name>
    <dbReference type="NCBI Taxonomy" id="1391910"/>
    <lineage>
        <taxon>Bacteria</taxon>
        <taxon>Pseudomonadati</taxon>
        <taxon>Pseudomonadota</taxon>
        <taxon>Alphaproteobacteria</taxon>
        <taxon>Rhodobacterales</taxon>
        <taxon>Paracoccaceae</taxon>
        <taxon>Pseudooctadecabacter</taxon>
    </lineage>
</organism>
<dbReference type="PANTHER" id="PTHR36925:SF1">
    <property type="entry name" value="COBALT-PRECORRIN-6A REDUCTASE"/>
    <property type="match status" value="1"/>
</dbReference>
<dbReference type="RefSeq" id="WP_085862769.1">
    <property type="nucleotide sequence ID" value="NZ_FWFT01000001.1"/>
</dbReference>
<accession>A0A1Y5RDI2</accession>
<keyword evidence="5" id="KW-1185">Reference proteome</keyword>
<evidence type="ECO:0000313" key="4">
    <source>
        <dbReference type="EMBL" id="SLN14594.1"/>
    </source>
</evidence>
<evidence type="ECO:0000256" key="1">
    <source>
        <dbReference type="ARBA" id="ARBA00004953"/>
    </source>
</evidence>
<dbReference type="AlphaFoldDB" id="A0A1Y5RDI2"/>
<dbReference type="Pfam" id="PF02571">
    <property type="entry name" value="CbiJ"/>
    <property type="match status" value="1"/>
</dbReference>
<dbReference type="NCBIfam" id="NF005968">
    <property type="entry name" value="PRK08057.1-2"/>
    <property type="match status" value="1"/>
</dbReference>
<dbReference type="OrthoDB" id="5183775at2"/>
<dbReference type="GO" id="GO:0016994">
    <property type="term" value="F:precorrin-6A reductase activity"/>
    <property type="evidence" value="ECO:0007669"/>
    <property type="project" value="UniProtKB-EC"/>
</dbReference>
<evidence type="ECO:0000313" key="5">
    <source>
        <dbReference type="Proteomes" id="UP000193623"/>
    </source>
</evidence>
<proteinExistence type="predicted"/>
<protein>
    <submittedName>
        <fullName evidence="4">Precorrin-6A reductase</fullName>
        <ecNumber evidence="4">1.3.1.54</ecNumber>
    </submittedName>
</protein>